<dbReference type="PANTHER" id="PTHR31145">
    <property type="entry name" value="INTEGRAL MEMBRANE PROTEIN (AFU_ORTHOLOGUE AFUA_7G01610)"/>
    <property type="match status" value="1"/>
</dbReference>
<evidence type="ECO:0000313" key="4">
    <source>
        <dbReference type="EMBL" id="KAF4481261.1"/>
    </source>
</evidence>
<feature type="region of interest" description="Disordered" evidence="1">
    <location>
        <begin position="623"/>
        <end position="655"/>
    </location>
</feature>
<feature type="transmembrane region" description="Helical" evidence="2">
    <location>
        <begin position="380"/>
        <end position="401"/>
    </location>
</feature>
<dbReference type="PANTHER" id="PTHR31145:SF8">
    <property type="entry name" value="INTEGRAL MEMBRANE PROTEIN (AFU_ORTHOLOGUE AFUA_2G17475)"/>
    <property type="match status" value="1"/>
</dbReference>
<proteinExistence type="predicted"/>
<dbReference type="AlphaFoldDB" id="A0A7J6IZA4"/>
<gene>
    <name evidence="4" type="ORF">CGGC5_v010557</name>
</gene>
<feature type="transmembrane region" description="Helical" evidence="2">
    <location>
        <begin position="345"/>
        <end position="368"/>
    </location>
</feature>
<feature type="chain" id="PRO_5029501616" description="TRP C-terminal domain-containing protein" evidence="3">
    <location>
        <begin position="23"/>
        <end position="688"/>
    </location>
</feature>
<accession>A0A7J6IZA4</accession>
<reference evidence="4 5" key="2">
    <citation type="submission" date="2020-04" db="EMBL/GenBank/DDBJ databases">
        <title>Genome sequencing and assembly of multiple isolates from the Colletotrichum gloeosporioides species complex.</title>
        <authorList>
            <person name="Gan P."/>
            <person name="Shirasu K."/>
        </authorList>
    </citation>
    <scope>NUCLEOTIDE SEQUENCE [LARGE SCALE GENOMIC DNA]</scope>
    <source>
        <strain evidence="4 5">Nara gc5</strain>
    </source>
</reference>
<dbReference type="Proteomes" id="UP000011096">
    <property type="component" value="Unassembled WGS sequence"/>
</dbReference>
<dbReference type="GO" id="GO:0016020">
    <property type="term" value="C:membrane"/>
    <property type="evidence" value="ECO:0007669"/>
    <property type="project" value="TreeGrafter"/>
</dbReference>
<feature type="transmembrane region" description="Helical" evidence="2">
    <location>
        <begin position="303"/>
        <end position="325"/>
    </location>
</feature>
<keyword evidence="2" id="KW-0812">Transmembrane</keyword>
<feature type="transmembrane region" description="Helical" evidence="2">
    <location>
        <begin position="484"/>
        <end position="506"/>
    </location>
</feature>
<protein>
    <recommendedName>
        <fullName evidence="6">TRP C-terminal domain-containing protein</fullName>
    </recommendedName>
</protein>
<dbReference type="InterPro" id="IPR040241">
    <property type="entry name" value="TRP_Flc/Pkd2-like"/>
</dbReference>
<keyword evidence="2" id="KW-0472">Membrane</keyword>
<keyword evidence="5" id="KW-1185">Reference proteome</keyword>
<organism evidence="4 5">
    <name type="scientific">Colletotrichum fructicola (strain Nara gc5)</name>
    <name type="common">Anthracnose fungus</name>
    <name type="synonym">Colletotrichum gloeosporioides (strain Nara gc5)</name>
    <dbReference type="NCBI Taxonomy" id="1213859"/>
    <lineage>
        <taxon>Eukaryota</taxon>
        <taxon>Fungi</taxon>
        <taxon>Dikarya</taxon>
        <taxon>Ascomycota</taxon>
        <taxon>Pezizomycotina</taxon>
        <taxon>Sordariomycetes</taxon>
        <taxon>Hypocreomycetidae</taxon>
        <taxon>Glomerellales</taxon>
        <taxon>Glomerellaceae</taxon>
        <taxon>Colletotrichum</taxon>
        <taxon>Colletotrichum gloeosporioides species complex</taxon>
    </lineage>
</organism>
<keyword evidence="3" id="KW-0732">Signal</keyword>
<name>A0A7J6IZA4_COLFN</name>
<dbReference type="EMBL" id="ANPB02000006">
    <property type="protein sequence ID" value="KAF4481261.1"/>
    <property type="molecule type" value="Genomic_DNA"/>
</dbReference>
<evidence type="ECO:0008006" key="6">
    <source>
        <dbReference type="Google" id="ProtNLM"/>
    </source>
</evidence>
<evidence type="ECO:0000256" key="1">
    <source>
        <dbReference type="SAM" id="MobiDB-lite"/>
    </source>
</evidence>
<dbReference type="RefSeq" id="XP_031880365.1">
    <property type="nucleotide sequence ID" value="XM_032022837.1"/>
</dbReference>
<dbReference type="OrthoDB" id="269822at2759"/>
<feature type="transmembrane region" description="Helical" evidence="2">
    <location>
        <begin position="518"/>
        <end position="541"/>
    </location>
</feature>
<comment type="caution">
    <text evidence="4">The sequence shown here is derived from an EMBL/GenBank/DDBJ whole genome shotgun (WGS) entry which is preliminary data.</text>
</comment>
<dbReference type="GO" id="GO:0055085">
    <property type="term" value="P:transmembrane transport"/>
    <property type="evidence" value="ECO:0007669"/>
    <property type="project" value="TreeGrafter"/>
</dbReference>
<sequence>MRVMATPRVGASLLAIASTASAAYVQFQDCYDAISSEVAASSNTRLTPEGLRAALDNSDAVTKLHLNFTGSYPGVKTCDLVPFSNVSATVEITSLTASKSYTVHNLTTSCHETNYPNHNVALIRHQMTFLLDPPSLIDSYDLNLHLSSSSQPFSCVAATITPALSPIAKSIAQYLPPATLLLTLLLALWHELLPLQVPSPTFNGPFISSPSPTHLTLISQCLTTIQFLFLSTSLTIPYPSFLRPLAAPSSWSTLMIPRGPVHSATPYFGLKDALYEVNGTLTASPGLELMTQILGAPVTPRSWANTLTLVGLLLLATAVAAQLALRRPSNRARAARLRGTTDPGLRGTVWTVLRVFLTYFLTPVAAWSTYQLTAAAFLPLYHTVLTALVVALLVAALWWGVTQNSPRNMGYLLLDASKTPQTPGRLSRSQDRYAMAMFALMFVRGAAVGGLQMAGAGVVQVLVLAACEVVQLLVMGFTWRCVPVLRVGGALSAARLVVLGIFVGFLPGVVGEVRTRNVLGLVVLGVHVVVVVGVFVVPGLVRVGILMARTWDVIRAEKKSERDGLEEYRLRRLDTGIVPETHPDSIVVSERPRCPSSLLMSPISTAPLRKSVRDDEASFRGHRLSLSISSNESSGSSVGEERHSEEVGGEVEDLGSPGFVYEARVGKRFSRASVLNYSRPLDGQPQTP</sequence>
<feature type="compositionally biased region" description="Low complexity" evidence="1">
    <location>
        <begin position="625"/>
        <end position="638"/>
    </location>
</feature>
<evidence type="ECO:0000256" key="3">
    <source>
        <dbReference type="SAM" id="SignalP"/>
    </source>
</evidence>
<feature type="signal peptide" evidence="3">
    <location>
        <begin position="1"/>
        <end position="22"/>
    </location>
</feature>
<evidence type="ECO:0000256" key="2">
    <source>
        <dbReference type="SAM" id="Phobius"/>
    </source>
</evidence>
<reference evidence="4 5" key="1">
    <citation type="submission" date="2012-08" db="EMBL/GenBank/DDBJ databases">
        <authorList>
            <person name="Gan P.H.P."/>
            <person name="Ikeda K."/>
            <person name="Irieda H."/>
            <person name="Narusaka M."/>
            <person name="O'Connell R.J."/>
            <person name="Narusaka Y."/>
            <person name="Takano Y."/>
            <person name="Kubo Y."/>
            <person name="Shirasu K."/>
        </authorList>
    </citation>
    <scope>NUCLEOTIDE SEQUENCE [LARGE SCALE GENOMIC DNA]</scope>
    <source>
        <strain evidence="4 5">Nara gc5</strain>
    </source>
</reference>
<dbReference type="InParanoid" id="A0A7J6IZA4"/>
<dbReference type="GeneID" id="43607029"/>
<keyword evidence="2" id="KW-1133">Transmembrane helix</keyword>
<evidence type="ECO:0000313" key="5">
    <source>
        <dbReference type="Proteomes" id="UP000011096"/>
    </source>
</evidence>